<dbReference type="RefSeq" id="WP_048497385.1">
    <property type="nucleotide sequence ID" value="NZ_LFBU01000002.1"/>
</dbReference>
<evidence type="ECO:0000313" key="1">
    <source>
        <dbReference type="EMBL" id="KMQ73092.1"/>
    </source>
</evidence>
<dbReference type="OrthoDB" id="5295117at2"/>
<comment type="caution">
    <text evidence="1">The sequence shown here is derived from an EMBL/GenBank/DDBJ whole genome shotgun (WGS) entry which is preliminary data.</text>
</comment>
<gene>
    <name evidence="1" type="ORF">Msub_20288</name>
</gene>
<organism evidence="1 2">
    <name type="scientific">Marinobacter subterrani</name>
    <dbReference type="NCBI Taxonomy" id="1658765"/>
    <lineage>
        <taxon>Bacteria</taxon>
        <taxon>Pseudomonadati</taxon>
        <taxon>Pseudomonadota</taxon>
        <taxon>Gammaproteobacteria</taxon>
        <taxon>Pseudomonadales</taxon>
        <taxon>Marinobacteraceae</taxon>
        <taxon>Marinobacter</taxon>
    </lineage>
</organism>
<sequence>MNNVFNALPVRDLARTGTLPTAKPLSHITSEDSAVHLLTDFADRKLSMLNSDMSVSEARLWMKLGDTPFKVVENQAGDCLGILAIEDVNGEKAMSMAHRQGVTLKDLRVRDIFRPVSELPAIHYRDLRAATVGDLVSTFREVHEEYLLVLDDNRHEPGHAYLRGLVCARELVQRLDMTIDLDHRATKFYEIVNVVQGGF</sequence>
<keyword evidence="2" id="KW-1185">Reference proteome</keyword>
<dbReference type="InterPro" id="IPR046342">
    <property type="entry name" value="CBS_dom_sf"/>
</dbReference>
<dbReference type="Proteomes" id="UP000036102">
    <property type="component" value="Unassembled WGS sequence"/>
</dbReference>
<evidence type="ECO:0008006" key="3">
    <source>
        <dbReference type="Google" id="ProtNLM"/>
    </source>
</evidence>
<name>A0A0J7J4I0_9GAMM</name>
<evidence type="ECO:0000313" key="2">
    <source>
        <dbReference type="Proteomes" id="UP000036102"/>
    </source>
</evidence>
<reference evidence="1 2" key="1">
    <citation type="submission" date="2015-06" db="EMBL/GenBank/DDBJ databases">
        <title>Marinobacter subterrani, a genetically tractable neutrophilic iron-oxidizing strain isolated from the Soudan Iron Mine.</title>
        <authorList>
            <person name="Bonis B.M."/>
            <person name="Gralnick J.A."/>
        </authorList>
    </citation>
    <scope>NUCLEOTIDE SEQUENCE [LARGE SCALE GENOMIC DNA]</scope>
    <source>
        <strain evidence="1 2">JG233</strain>
    </source>
</reference>
<dbReference type="EMBL" id="LFBU01000002">
    <property type="protein sequence ID" value="KMQ73092.1"/>
    <property type="molecule type" value="Genomic_DNA"/>
</dbReference>
<accession>A0A0J7J4I0</accession>
<dbReference type="AlphaFoldDB" id="A0A0J7J4I0"/>
<proteinExistence type="predicted"/>
<dbReference type="STRING" id="1658765.Msub_20288"/>
<dbReference type="PATRIC" id="fig|1658765.3.peg.3555"/>
<dbReference type="SUPFAM" id="SSF54631">
    <property type="entry name" value="CBS-domain pair"/>
    <property type="match status" value="1"/>
</dbReference>
<protein>
    <recommendedName>
        <fullName evidence="3">CBS domain</fullName>
    </recommendedName>
</protein>